<dbReference type="EMBL" id="CDHN01000003">
    <property type="protein sequence ID" value="CEJ89807.1"/>
    <property type="molecule type" value="Genomic_DNA"/>
</dbReference>
<dbReference type="HOGENOM" id="CLU_2706549_0_0_1"/>
<accession>A0A0A1TJ72</accession>
<feature type="region of interest" description="Disordered" evidence="1">
    <location>
        <begin position="38"/>
        <end position="73"/>
    </location>
</feature>
<name>A0A0A1TJ72_9HYPO</name>
<proteinExistence type="predicted"/>
<keyword evidence="3" id="KW-1185">Reference proteome</keyword>
<organism evidence="2 3">
    <name type="scientific">[Torrubiella] hemipterigena</name>
    <dbReference type="NCBI Taxonomy" id="1531966"/>
    <lineage>
        <taxon>Eukaryota</taxon>
        <taxon>Fungi</taxon>
        <taxon>Dikarya</taxon>
        <taxon>Ascomycota</taxon>
        <taxon>Pezizomycotina</taxon>
        <taxon>Sordariomycetes</taxon>
        <taxon>Hypocreomycetidae</taxon>
        <taxon>Hypocreales</taxon>
        <taxon>Clavicipitaceae</taxon>
        <taxon>Clavicipitaceae incertae sedis</taxon>
        <taxon>'Torrubiella' clade</taxon>
    </lineage>
</organism>
<evidence type="ECO:0000313" key="2">
    <source>
        <dbReference type="EMBL" id="CEJ89807.1"/>
    </source>
</evidence>
<dbReference type="Proteomes" id="UP000039046">
    <property type="component" value="Unassembled WGS sequence"/>
</dbReference>
<protein>
    <submittedName>
        <fullName evidence="2">Uncharacterized protein</fullName>
    </submittedName>
</protein>
<reference evidence="2 3" key="1">
    <citation type="journal article" date="2015" name="Genome Announc.">
        <title>Draft Genome Sequence and Gene Annotation of the Entomopathogenic Fungus Verticillium hemipterigenum.</title>
        <authorList>
            <person name="Horn F."/>
            <person name="Habel A."/>
            <person name="Scharf D.H."/>
            <person name="Dworschak J."/>
            <person name="Brakhage A.A."/>
            <person name="Guthke R."/>
            <person name="Hertweck C."/>
            <person name="Linde J."/>
        </authorList>
    </citation>
    <scope>NUCLEOTIDE SEQUENCE [LARGE SCALE GENOMIC DNA]</scope>
</reference>
<dbReference type="AlphaFoldDB" id="A0A0A1TJ72"/>
<feature type="compositionally biased region" description="Polar residues" evidence="1">
    <location>
        <begin position="38"/>
        <end position="48"/>
    </location>
</feature>
<gene>
    <name evidence="2" type="ORF">VHEMI05631</name>
</gene>
<evidence type="ECO:0000256" key="1">
    <source>
        <dbReference type="SAM" id="MobiDB-lite"/>
    </source>
</evidence>
<sequence>MLANGRTDDPLDSAELLCYGSKDLQLVLQRYLKRFLSSETSSHFSTTRFPPATKPPADDAYNPRRLLNTFDQE</sequence>
<evidence type="ECO:0000313" key="3">
    <source>
        <dbReference type="Proteomes" id="UP000039046"/>
    </source>
</evidence>